<comment type="caution">
    <text evidence="3">The sequence shown here is derived from an EMBL/GenBank/DDBJ whole genome shotgun (WGS) entry which is preliminary data.</text>
</comment>
<dbReference type="Pfam" id="PF00501">
    <property type="entry name" value="AMP-binding"/>
    <property type="match status" value="1"/>
</dbReference>
<feature type="domain" description="AMP-dependent synthetase/ligase" evidence="1">
    <location>
        <begin position="59"/>
        <end position="425"/>
    </location>
</feature>
<dbReference type="EMBL" id="AGFM01000029">
    <property type="protein sequence ID" value="EHJ60898.1"/>
    <property type="molecule type" value="Genomic_DNA"/>
</dbReference>
<organism evidence="3 4">
    <name type="scientific">Novosphingobium pentaromativorans US6-1</name>
    <dbReference type="NCBI Taxonomy" id="1088721"/>
    <lineage>
        <taxon>Bacteria</taxon>
        <taxon>Pseudomonadati</taxon>
        <taxon>Pseudomonadota</taxon>
        <taxon>Alphaproteobacteria</taxon>
        <taxon>Sphingomonadales</taxon>
        <taxon>Sphingomonadaceae</taxon>
        <taxon>Novosphingobium</taxon>
    </lineage>
</organism>
<dbReference type="Proteomes" id="UP000004030">
    <property type="component" value="Unassembled WGS sequence"/>
</dbReference>
<dbReference type="Gene3D" id="3.40.50.12780">
    <property type="entry name" value="N-terminal domain of ligase-like"/>
    <property type="match status" value="1"/>
</dbReference>
<dbReference type="OrthoDB" id="7056261at2"/>
<dbReference type="Pfam" id="PF13193">
    <property type="entry name" value="AMP-binding_C"/>
    <property type="match status" value="1"/>
</dbReference>
<dbReference type="InterPro" id="IPR020845">
    <property type="entry name" value="AMP-binding_CS"/>
</dbReference>
<evidence type="ECO:0000313" key="4">
    <source>
        <dbReference type="Proteomes" id="UP000004030"/>
    </source>
</evidence>
<name>G6ECI7_9SPHN</name>
<dbReference type="PROSITE" id="PS00455">
    <property type="entry name" value="AMP_BINDING"/>
    <property type="match status" value="1"/>
</dbReference>
<accession>G6ECI7</accession>
<protein>
    <recommendedName>
        <fullName evidence="5">AMP-dependent synthetase and ligase</fullName>
    </recommendedName>
</protein>
<keyword evidence="4" id="KW-1185">Reference proteome</keyword>
<proteinExistence type="predicted"/>
<dbReference type="AlphaFoldDB" id="G6ECI7"/>
<dbReference type="InterPro" id="IPR025110">
    <property type="entry name" value="AMP-bd_C"/>
</dbReference>
<dbReference type="PATRIC" id="fig|1088721.3.peg.2037"/>
<gene>
    <name evidence="3" type="ORF">NSU_2058</name>
</gene>
<dbReference type="RefSeq" id="WP_007012973.1">
    <property type="nucleotide sequence ID" value="NZ_AGFM01000029.1"/>
</dbReference>
<reference evidence="3 4" key="1">
    <citation type="journal article" date="2012" name="J. Bacteriol.">
        <title>Genome sequence of benzo(a)pyrene-degrading bacterium Novosphingobium pentaromativorans US6-1.</title>
        <authorList>
            <person name="Luo Y.R."/>
            <person name="Kang S.G."/>
            <person name="Kim S.J."/>
            <person name="Kim M.R."/>
            <person name="Li N."/>
            <person name="Lee J.H."/>
            <person name="Kwon K.K."/>
        </authorList>
    </citation>
    <scope>NUCLEOTIDE SEQUENCE [LARGE SCALE GENOMIC DNA]</scope>
    <source>
        <strain evidence="3 4">US6-1</strain>
    </source>
</reference>
<dbReference type="PANTHER" id="PTHR43767:SF1">
    <property type="entry name" value="NONRIBOSOMAL PEPTIDE SYNTHASE PES1 (EUROFUNG)-RELATED"/>
    <property type="match status" value="1"/>
</dbReference>
<evidence type="ECO:0000259" key="1">
    <source>
        <dbReference type="Pfam" id="PF00501"/>
    </source>
</evidence>
<evidence type="ECO:0000259" key="2">
    <source>
        <dbReference type="Pfam" id="PF13193"/>
    </source>
</evidence>
<dbReference type="Gene3D" id="3.30.300.30">
    <property type="match status" value="1"/>
</dbReference>
<dbReference type="InterPro" id="IPR045851">
    <property type="entry name" value="AMP-bd_C_sf"/>
</dbReference>
<dbReference type="eggNOG" id="COG0318">
    <property type="taxonomic scope" value="Bacteria"/>
</dbReference>
<dbReference type="InterPro" id="IPR050237">
    <property type="entry name" value="ATP-dep_AMP-bd_enzyme"/>
</dbReference>
<evidence type="ECO:0000313" key="3">
    <source>
        <dbReference type="EMBL" id="EHJ60898.1"/>
    </source>
</evidence>
<dbReference type="GO" id="GO:0016878">
    <property type="term" value="F:acid-thiol ligase activity"/>
    <property type="evidence" value="ECO:0007669"/>
    <property type="project" value="UniProtKB-ARBA"/>
</dbReference>
<dbReference type="SUPFAM" id="SSF56801">
    <property type="entry name" value="Acetyl-CoA synthetase-like"/>
    <property type="match status" value="1"/>
</dbReference>
<dbReference type="PANTHER" id="PTHR43767">
    <property type="entry name" value="LONG-CHAIN-FATTY-ACID--COA LIGASE"/>
    <property type="match status" value="1"/>
</dbReference>
<dbReference type="InterPro" id="IPR000873">
    <property type="entry name" value="AMP-dep_synth/lig_dom"/>
</dbReference>
<sequence length="572" mass="60886">MADETAKEPRASGPDALATYRAIAAELTAPGAPFAIVQPGLAATRRMMGTHSSFYDIIEQSCAQNADFTLLDFEGDRRSYGKVDDDSRRIAAALRDVFGIAKGDVVGLVMRNCPHWFSTFFAIQRIGAVAALLNSRNKGPDIAAAAQDVGARLIVADERCAGRLEGKTGTPVIGPDVLDTYRAGYAPDPADTRAAEDEPAMVLFTSGTTGRAKGATISHRNLCTCARQLAYMNELGLTIAARNRGIPLDVIKQHTPRHAPLLIVPMFHISGITQMITTLQDGGLLAGMRRWDPANAMDLIERAKVTQVSGPSLVMADLLALPRAKERMASVSSLVVSGQASPIALTERMRRDFPRASQAAGWGMTELTGTAASCSGAVFAEHPGKVGVPLPLAEIAIRAPDGSDRPVGEVGEIAVRGPTVMTGYWGLPEANEASFDGEWFLTGDLGMFDGSGLLSIVDRAKDMVISAGENIYCAEVERVLAMIEDHQEVALFGVADERLGERAIAAMVFAPDCPEGPGLDAIRAHASAHLADYKVPTEIVFDLGPLPRNSTGKVDKAALRKRYEARARTPAA</sequence>
<feature type="domain" description="AMP-binding enzyme C-terminal" evidence="2">
    <location>
        <begin position="475"/>
        <end position="553"/>
    </location>
</feature>
<dbReference type="InterPro" id="IPR042099">
    <property type="entry name" value="ANL_N_sf"/>
</dbReference>
<evidence type="ECO:0008006" key="5">
    <source>
        <dbReference type="Google" id="ProtNLM"/>
    </source>
</evidence>